<dbReference type="RefSeq" id="WP_105001674.1">
    <property type="nucleotide sequence ID" value="NZ_MQVX01000001.1"/>
</dbReference>
<evidence type="ECO:0000256" key="1">
    <source>
        <dbReference type="SAM" id="Phobius"/>
    </source>
</evidence>
<dbReference type="Proteomes" id="UP000239366">
    <property type="component" value="Unassembled WGS sequence"/>
</dbReference>
<keyword evidence="1" id="KW-1133">Transmembrane helix</keyword>
<protein>
    <submittedName>
        <fullName evidence="2">Uncharacterized protein</fullName>
    </submittedName>
</protein>
<organism evidence="2 3">
    <name type="scientific">Aureicoccus marinus</name>
    <dbReference type="NCBI Taxonomy" id="754435"/>
    <lineage>
        <taxon>Bacteria</taxon>
        <taxon>Pseudomonadati</taxon>
        <taxon>Bacteroidota</taxon>
        <taxon>Flavobacteriia</taxon>
        <taxon>Flavobacteriales</taxon>
        <taxon>Flavobacteriaceae</taxon>
        <taxon>Aureicoccus</taxon>
    </lineage>
</organism>
<sequence length="221" mass="24520">MALHGKNTEIGDWEDYATALIAGKMGSGRSPEGESSSLYSLIRFWRLLFIMSLVIVSYTLITIIYESASGKSLIGLFYRLLEMTPEEPFAVLNPGELESWKTFYSGYGGMVQWIAGSLALAHFWIGNMIRSSFGTVSRTWRFMKSHAGDLSEQALSVPEASQIEKEIMLSTSFRGFWKKKANGFPLSPFGLRLLMTLLFSAVYAGLAYIGLLTNPLIQAGL</sequence>
<name>A0A2S7T8M1_9FLAO</name>
<evidence type="ECO:0000313" key="3">
    <source>
        <dbReference type="Proteomes" id="UP000239366"/>
    </source>
</evidence>
<keyword evidence="3" id="KW-1185">Reference proteome</keyword>
<reference evidence="3" key="1">
    <citation type="submission" date="2016-11" db="EMBL/GenBank/DDBJ databases">
        <title>Trade-off between light-utilization and light-protection in marine flavobacteria.</title>
        <authorList>
            <person name="Kumagai Y."/>
            <person name="Yoshizawa S."/>
            <person name="Kogure K."/>
        </authorList>
    </citation>
    <scope>NUCLEOTIDE SEQUENCE [LARGE SCALE GENOMIC DNA]</scope>
    <source>
        <strain evidence="3">SG-18</strain>
    </source>
</reference>
<proteinExistence type="predicted"/>
<dbReference type="AlphaFoldDB" id="A0A2S7T8M1"/>
<feature type="transmembrane region" description="Helical" evidence="1">
    <location>
        <begin position="189"/>
        <end position="211"/>
    </location>
</feature>
<feature type="transmembrane region" description="Helical" evidence="1">
    <location>
        <begin position="104"/>
        <end position="125"/>
    </location>
</feature>
<dbReference type="EMBL" id="MQVX01000001">
    <property type="protein sequence ID" value="PQJ16004.1"/>
    <property type="molecule type" value="Genomic_DNA"/>
</dbReference>
<comment type="caution">
    <text evidence="2">The sequence shown here is derived from an EMBL/GenBank/DDBJ whole genome shotgun (WGS) entry which is preliminary data.</text>
</comment>
<evidence type="ECO:0000313" key="2">
    <source>
        <dbReference type="EMBL" id="PQJ16004.1"/>
    </source>
</evidence>
<feature type="transmembrane region" description="Helical" evidence="1">
    <location>
        <begin position="44"/>
        <end position="65"/>
    </location>
</feature>
<accession>A0A2S7T8M1</accession>
<gene>
    <name evidence="2" type="ORF">BST99_09960</name>
</gene>
<keyword evidence="1" id="KW-0812">Transmembrane</keyword>
<keyword evidence="1" id="KW-0472">Membrane</keyword>